<dbReference type="EMBL" id="CP034206">
    <property type="protein sequence ID" value="QBZ60008.1"/>
    <property type="molecule type" value="Genomic_DNA"/>
</dbReference>
<feature type="region of interest" description="Disordered" evidence="1">
    <location>
        <begin position="69"/>
        <end position="97"/>
    </location>
</feature>
<sequence>MPTAVSKYHPRRAGCTVRQEWKRRFAHTIDHLRRSACLQRKKTVERETRGCPSPASKDLQRPKAVFSILTTSHSPTPDRRARFSLADPPTSRPHPEP</sequence>
<dbReference type="AlphaFoldDB" id="A0A4P7NB55"/>
<dbReference type="Proteomes" id="UP000294847">
    <property type="component" value="Chromosome 3"/>
</dbReference>
<proteinExistence type="predicted"/>
<gene>
    <name evidence="2" type="ORF">PoMZ_04978</name>
</gene>
<evidence type="ECO:0000256" key="1">
    <source>
        <dbReference type="SAM" id="MobiDB-lite"/>
    </source>
</evidence>
<accession>A0A4P7NB55</accession>
<evidence type="ECO:0000313" key="2">
    <source>
        <dbReference type="EMBL" id="QBZ60008.1"/>
    </source>
</evidence>
<protein>
    <submittedName>
        <fullName evidence="2">Uncharacterized protein</fullName>
    </submittedName>
</protein>
<name>A0A4P7NB55_PYROR</name>
<evidence type="ECO:0000313" key="3">
    <source>
        <dbReference type="Proteomes" id="UP000294847"/>
    </source>
</evidence>
<organism evidence="2 3">
    <name type="scientific">Pyricularia oryzae</name>
    <name type="common">Rice blast fungus</name>
    <name type="synonym">Magnaporthe oryzae</name>
    <dbReference type="NCBI Taxonomy" id="318829"/>
    <lineage>
        <taxon>Eukaryota</taxon>
        <taxon>Fungi</taxon>
        <taxon>Dikarya</taxon>
        <taxon>Ascomycota</taxon>
        <taxon>Pezizomycotina</taxon>
        <taxon>Sordariomycetes</taxon>
        <taxon>Sordariomycetidae</taxon>
        <taxon>Magnaporthales</taxon>
        <taxon>Pyriculariaceae</taxon>
        <taxon>Pyricularia</taxon>
    </lineage>
</organism>
<reference evidence="2 3" key="1">
    <citation type="journal article" date="2019" name="Mol. Biol. Evol.">
        <title>Blast fungal genomes show frequent chromosomal changes, gene gains and losses, and effector gene turnover.</title>
        <authorList>
            <person name="Gomez Luciano L.B."/>
            <person name="Jason Tsai I."/>
            <person name="Chuma I."/>
            <person name="Tosa Y."/>
            <person name="Chen Y.H."/>
            <person name="Li J.Y."/>
            <person name="Li M.Y."/>
            <person name="Jade Lu M.Y."/>
            <person name="Nakayashiki H."/>
            <person name="Li W.H."/>
        </authorList>
    </citation>
    <scope>NUCLEOTIDE SEQUENCE [LARGE SCALE GENOMIC DNA]</scope>
    <source>
        <strain evidence="2">MZ5-1-6</strain>
    </source>
</reference>